<evidence type="ECO:0000256" key="8">
    <source>
        <dbReference type="ARBA" id="ARBA00023306"/>
    </source>
</evidence>
<keyword evidence="3 10" id="KW-0328">Glycosyltransferase</keyword>
<sequence>MMKAPHIILAAGGTGGHMMPAEAVAEILNERGYQVSIITDKRGDAIENAFKGMEKTVLKASSHMGGGLWGKVKSAISLALSFLQVRSMFSKIRPTVVVGFGGYPSLPAVMAAKNLSIPYVLHEQNAVLGRVNRMMAKDALFVALTFEETTKIPQGTKVIMTGNPVRRLIAKLANIAYAVPFGFGDIRLFVIGGSQGARILSDVVPYALATLSEENRGRVEVAHQARPEDIDRVRAVYNEAGIKAVVSSYFNDVGAVLLRTHLVISRSGASTLAELMAMGRPAILVPLAIAADDHQMMNAKIMADAGGAWLMKESEFTIEALREKLEGMFEYTGGLRDGSDAMREIANLGAAEDLTTLIMHVCDGEELP</sequence>
<dbReference type="PANTHER" id="PTHR21015:SF22">
    <property type="entry name" value="GLYCOSYLTRANSFERASE"/>
    <property type="match status" value="1"/>
</dbReference>
<dbReference type="EC" id="2.4.1.227" evidence="10"/>
<gene>
    <name evidence="10 13" type="primary">murG</name>
    <name evidence="13" type="ORF">ACFOKA_14060</name>
</gene>
<comment type="caution">
    <text evidence="13">The sequence shown here is derived from an EMBL/GenBank/DDBJ whole genome shotgun (WGS) entry which is preliminary data.</text>
</comment>
<dbReference type="CDD" id="cd03785">
    <property type="entry name" value="GT28_MurG"/>
    <property type="match status" value="1"/>
</dbReference>
<evidence type="ECO:0000256" key="6">
    <source>
        <dbReference type="ARBA" id="ARBA00022984"/>
    </source>
</evidence>
<evidence type="ECO:0000256" key="1">
    <source>
        <dbReference type="ARBA" id="ARBA00022475"/>
    </source>
</evidence>
<evidence type="ECO:0000256" key="7">
    <source>
        <dbReference type="ARBA" id="ARBA00023136"/>
    </source>
</evidence>
<keyword evidence="5 10" id="KW-0133">Cell shape</keyword>
<comment type="subcellular location">
    <subcellularLocation>
        <location evidence="10">Cell membrane</location>
        <topology evidence="10">Peripheral membrane protein</topology>
        <orientation evidence="10">Cytoplasmic side</orientation>
    </subcellularLocation>
</comment>
<feature type="binding site" evidence="10">
    <location>
        <position position="295"/>
    </location>
    <ligand>
        <name>UDP-N-acetyl-alpha-D-glucosamine</name>
        <dbReference type="ChEBI" id="CHEBI:57705"/>
    </ligand>
</feature>
<keyword evidence="8 10" id="KW-0131">Cell cycle</keyword>
<comment type="pathway">
    <text evidence="10">Cell wall biogenesis; peptidoglycan biosynthesis.</text>
</comment>
<organism evidence="13 14">
    <name type="scientific">Kordiimonas pumila</name>
    <dbReference type="NCBI Taxonomy" id="2161677"/>
    <lineage>
        <taxon>Bacteria</taxon>
        <taxon>Pseudomonadati</taxon>
        <taxon>Pseudomonadota</taxon>
        <taxon>Alphaproteobacteria</taxon>
        <taxon>Kordiimonadales</taxon>
        <taxon>Kordiimonadaceae</taxon>
        <taxon>Kordiimonas</taxon>
    </lineage>
</organism>
<evidence type="ECO:0000259" key="11">
    <source>
        <dbReference type="Pfam" id="PF03033"/>
    </source>
</evidence>
<feature type="domain" description="Glycosyl transferase family 28 C-terminal" evidence="12">
    <location>
        <begin position="188"/>
        <end position="329"/>
    </location>
</feature>
<dbReference type="Proteomes" id="UP001595444">
    <property type="component" value="Unassembled WGS sequence"/>
</dbReference>
<name>A0ABV7D832_9PROT</name>
<proteinExistence type="inferred from homology"/>
<dbReference type="Pfam" id="PF04101">
    <property type="entry name" value="Glyco_tran_28_C"/>
    <property type="match status" value="1"/>
</dbReference>
<comment type="function">
    <text evidence="10">Cell wall formation. Catalyzes the transfer of a GlcNAc subunit on undecaprenyl-pyrophosphoryl-MurNAc-pentapeptide (lipid intermediate I) to form undecaprenyl-pyrophosphoryl-MurNAc-(pentapeptide)GlcNAc (lipid intermediate II).</text>
</comment>
<feature type="binding site" evidence="10">
    <location>
        <position position="166"/>
    </location>
    <ligand>
        <name>UDP-N-acetyl-alpha-D-glucosamine</name>
        <dbReference type="ChEBI" id="CHEBI:57705"/>
    </ligand>
</feature>
<feature type="binding site" evidence="10">
    <location>
        <position position="125"/>
    </location>
    <ligand>
        <name>UDP-N-acetyl-alpha-D-glucosamine</name>
        <dbReference type="ChEBI" id="CHEBI:57705"/>
    </ligand>
</feature>
<dbReference type="SUPFAM" id="SSF53756">
    <property type="entry name" value="UDP-Glycosyltransferase/glycogen phosphorylase"/>
    <property type="match status" value="1"/>
</dbReference>
<keyword evidence="4 10" id="KW-0808">Transferase</keyword>
<evidence type="ECO:0000313" key="13">
    <source>
        <dbReference type="EMBL" id="MFC3053035.1"/>
    </source>
</evidence>
<dbReference type="InterPro" id="IPR007235">
    <property type="entry name" value="Glyco_trans_28_C"/>
</dbReference>
<dbReference type="NCBIfam" id="TIGR01133">
    <property type="entry name" value="murG"/>
    <property type="match status" value="1"/>
</dbReference>
<dbReference type="EMBL" id="JBHRSL010000010">
    <property type="protein sequence ID" value="MFC3053035.1"/>
    <property type="molecule type" value="Genomic_DNA"/>
</dbReference>
<keyword evidence="9 10" id="KW-0961">Cell wall biogenesis/degradation</keyword>
<comment type="similarity">
    <text evidence="10">Belongs to the glycosyltransferase 28 family. MurG subfamily.</text>
</comment>
<feature type="binding site" evidence="10">
    <location>
        <begin position="14"/>
        <end position="16"/>
    </location>
    <ligand>
        <name>UDP-N-acetyl-alpha-D-glucosamine</name>
        <dbReference type="ChEBI" id="CHEBI:57705"/>
    </ligand>
</feature>
<accession>A0ABV7D832</accession>
<evidence type="ECO:0000256" key="3">
    <source>
        <dbReference type="ARBA" id="ARBA00022676"/>
    </source>
</evidence>
<evidence type="ECO:0000259" key="12">
    <source>
        <dbReference type="Pfam" id="PF04101"/>
    </source>
</evidence>
<evidence type="ECO:0000256" key="2">
    <source>
        <dbReference type="ARBA" id="ARBA00022618"/>
    </source>
</evidence>
<dbReference type="InterPro" id="IPR004276">
    <property type="entry name" value="GlycoTrans_28_N"/>
</dbReference>
<comment type="catalytic activity">
    <reaction evidence="10">
        <text>di-trans,octa-cis-undecaprenyl diphospho-N-acetyl-alpha-D-muramoyl-L-alanyl-D-glutamyl-meso-2,6-diaminopimeloyl-D-alanyl-D-alanine + UDP-N-acetyl-alpha-D-glucosamine = di-trans,octa-cis-undecaprenyl diphospho-[N-acetyl-alpha-D-glucosaminyl-(1-&gt;4)]-N-acetyl-alpha-D-muramoyl-L-alanyl-D-glutamyl-meso-2,6-diaminopimeloyl-D-alanyl-D-alanine + UDP + H(+)</text>
        <dbReference type="Rhea" id="RHEA:31227"/>
        <dbReference type="ChEBI" id="CHEBI:15378"/>
        <dbReference type="ChEBI" id="CHEBI:57705"/>
        <dbReference type="ChEBI" id="CHEBI:58223"/>
        <dbReference type="ChEBI" id="CHEBI:61387"/>
        <dbReference type="ChEBI" id="CHEBI:61388"/>
        <dbReference type="EC" id="2.4.1.227"/>
    </reaction>
</comment>
<dbReference type="Pfam" id="PF03033">
    <property type="entry name" value="Glyco_transf_28"/>
    <property type="match status" value="1"/>
</dbReference>
<evidence type="ECO:0000256" key="4">
    <source>
        <dbReference type="ARBA" id="ARBA00022679"/>
    </source>
</evidence>
<keyword evidence="1 10" id="KW-1003">Cell membrane</keyword>
<keyword evidence="7 10" id="KW-0472">Membrane</keyword>
<dbReference type="RefSeq" id="WP_194213259.1">
    <property type="nucleotide sequence ID" value="NZ_CP061205.1"/>
</dbReference>
<dbReference type="HAMAP" id="MF_00033">
    <property type="entry name" value="MurG"/>
    <property type="match status" value="1"/>
</dbReference>
<evidence type="ECO:0000256" key="5">
    <source>
        <dbReference type="ARBA" id="ARBA00022960"/>
    </source>
</evidence>
<protein>
    <recommendedName>
        <fullName evidence="10">UDP-N-acetylglucosamine--N-acetylmuramyl-(pentapeptide) pyrophosphoryl-undecaprenol N-acetylglucosamine transferase</fullName>
        <ecNumber evidence="10">2.4.1.227</ecNumber>
    </recommendedName>
    <alternativeName>
        <fullName evidence="10">Undecaprenyl-PP-MurNAc-pentapeptide-UDPGlcNAc GlcNAc transferase</fullName>
    </alternativeName>
</protein>
<dbReference type="PANTHER" id="PTHR21015">
    <property type="entry name" value="UDP-N-ACETYLGLUCOSAMINE--N-ACETYLMURAMYL-(PENTAPEPTIDE) PYROPHOSPHORYL-UNDECAPRENOL N-ACETYLGLUCOSAMINE TRANSFERASE 1"/>
    <property type="match status" value="1"/>
</dbReference>
<reference evidence="14" key="1">
    <citation type="journal article" date="2019" name="Int. J. Syst. Evol. Microbiol.">
        <title>The Global Catalogue of Microorganisms (GCM) 10K type strain sequencing project: providing services to taxonomists for standard genome sequencing and annotation.</title>
        <authorList>
            <consortium name="The Broad Institute Genomics Platform"/>
            <consortium name="The Broad Institute Genome Sequencing Center for Infectious Disease"/>
            <person name="Wu L."/>
            <person name="Ma J."/>
        </authorList>
    </citation>
    <scope>NUCLEOTIDE SEQUENCE [LARGE SCALE GENOMIC DNA]</scope>
    <source>
        <strain evidence="14">KCTC 62164</strain>
    </source>
</reference>
<feature type="domain" description="Glycosyltransferase family 28 N-terminal" evidence="11">
    <location>
        <begin position="7"/>
        <end position="139"/>
    </location>
</feature>
<feature type="binding site" evidence="10">
    <location>
        <position position="194"/>
    </location>
    <ligand>
        <name>UDP-N-acetyl-alpha-D-glucosamine</name>
        <dbReference type="ChEBI" id="CHEBI:57705"/>
    </ligand>
</feature>
<keyword evidence="14" id="KW-1185">Reference proteome</keyword>
<keyword evidence="6 10" id="KW-0573">Peptidoglycan synthesis</keyword>
<evidence type="ECO:0000256" key="10">
    <source>
        <dbReference type="HAMAP-Rule" id="MF_00033"/>
    </source>
</evidence>
<dbReference type="InterPro" id="IPR006009">
    <property type="entry name" value="GlcNAc_MurG"/>
</dbReference>
<dbReference type="GO" id="GO:0016757">
    <property type="term" value="F:glycosyltransferase activity"/>
    <property type="evidence" value="ECO:0007669"/>
    <property type="project" value="UniProtKB-KW"/>
</dbReference>
<comment type="caution">
    <text evidence="10">Lacks conserved residue(s) required for the propagation of feature annotation.</text>
</comment>
<dbReference type="Gene3D" id="3.40.50.2000">
    <property type="entry name" value="Glycogen Phosphorylase B"/>
    <property type="match status" value="2"/>
</dbReference>
<evidence type="ECO:0000313" key="14">
    <source>
        <dbReference type="Proteomes" id="UP001595444"/>
    </source>
</evidence>
<keyword evidence="2 10" id="KW-0132">Cell division</keyword>
<evidence type="ECO:0000256" key="9">
    <source>
        <dbReference type="ARBA" id="ARBA00023316"/>
    </source>
</evidence>